<organism evidence="1">
    <name type="scientific">Cucumis melo</name>
    <name type="common">Muskmelon</name>
    <dbReference type="NCBI Taxonomy" id="3656"/>
    <lineage>
        <taxon>Eukaryota</taxon>
        <taxon>Viridiplantae</taxon>
        <taxon>Streptophyta</taxon>
        <taxon>Embryophyta</taxon>
        <taxon>Tracheophyta</taxon>
        <taxon>Spermatophyta</taxon>
        <taxon>Magnoliopsida</taxon>
        <taxon>eudicotyledons</taxon>
        <taxon>Gunneridae</taxon>
        <taxon>Pentapetalae</taxon>
        <taxon>rosids</taxon>
        <taxon>fabids</taxon>
        <taxon>Cucurbitales</taxon>
        <taxon>Cucurbitaceae</taxon>
        <taxon>Benincaseae</taxon>
        <taxon>Cucumis</taxon>
    </lineage>
</organism>
<dbReference type="AlphaFoldDB" id="A0A9I9DU49"/>
<name>A0A9I9DU49_CUCME</name>
<evidence type="ECO:0000313" key="1">
    <source>
        <dbReference type="EnsemblPlants" id="MELO3C023863.2.1"/>
    </source>
</evidence>
<reference evidence="1" key="1">
    <citation type="submission" date="2023-03" db="UniProtKB">
        <authorList>
            <consortium name="EnsemblPlants"/>
        </authorList>
    </citation>
    <scope>IDENTIFICATION</scope>
</reference>
<dbReference type="EnsemblPlants" id="MELO3C023863.2.1">
    <property type="protein sequence ID" value="MELO3C023863.2.1"/>
    <property type="gene ID" value="MELO3C023863.2"/>
</dbReference>
<sequence length="64" mass="6964">MAMLVVANSRYDGGDSWNGCAELVGERESKQHSQKRNSHDRKSATAYYGVTKVEATIKGGGRGF</sequence>
<accession>A0A9I9DU49</accession>
<protein>
    <submittedName>
        <fullName evidence="1">Uncharacterized protein</fullName>
    </submittedName>
</protein>
<proteinExistence type="predicted"/>
<dbReference type="Gramene" id="MELO3C023863.2.1">
    <property type="protein sequence ID" value="MELO3C023863.2.1"/>
    <property type="gene ID" value="MELO3C023863.2"/>
</dbReference>